<dbReference type="EMBL" id="LFDV01000002">
    <property type="protein sequence ID" value="KTB47452.1"/>
    <property type="molecule type" value="Genomic_DNA"/>
</dbReference>
<comment type="similarity">
    <text evidence="1">Belongs to the PGI/PMI family.</text>
</comment>
<dbReference type="PATRIC" id="fig|1217799.6.peg.309"/>
<dbReference type="GO" id="GO:0004347">
    <property type="term" value="F:glucose-6-phosphate isomerase activity"/>
    <property type="evidence" value="ECO:0007669"/>
    <property type="project" value="UniProtKB-EC"/>
</dbReference>
<name>A0A0W0GFW0_9CHLR</name>
<dbReference type="InterPro" id="IPR001347">
    <property type="entry name" value="SIS_dom"/>
</dbReference>
<protein>
    <submittedName>
        <fullName evidence="4">Bifunctional phosphoglucose/phosphomannose isomerase</fullName>
        <ecNumber evidence="4">5.3.1.8</ecNumber>
        <ecNumber evidence="4">5.3.1.9</ecNumber>
    </submittedName>
</protein>
<dbReference type="Proteomes" id="UP000053947">
    <property type="component" value="Unassembled WGS sequence"/>
</dbReference>
<dbReference type="OrthoDB" id="9771734at2"/>
<dbReference type="GO" id="GO:1901135">
    <property type="term" value="P:carbohydrate derivative metabolic process"/>
    <property type="evidence" value="ECO:0007669"/>
    <property type="project" value="InterPro"/>
</dbReference>
<dbReference type="EC" id="5.3.1.8" evidence="4"/>
<proteinExistence type="inferred from homology"/>
<dbReference type="InterPro" id="IPR046348">
    <property type="entry name" value="SIS_dom_sf"/>
</dbReference>
<dbReference type="RefSeq" id="WP_058438033.1">
    <property type="nucleotide sequence ID" value="NZ_KQ758903.1"/>
</dbReference>
<evidence type="ECO:0000256" key="1">
    <source>
        <dbReference type="ARBA" id="ARBA00010523"/>
    </source>
</evidence>
<evidence type="ECO:0000313" key="5">
    <source>
        <dbReference type="Proteomes" id="UP000053947"/>
    </source>
</evidence>
<dbReference type="CDD" id="cd05637">
    <property type="entry name" value="SIS_PGI_PMI_2"/>
    <property type="match status" value="1"/>
</dbReference>
<accession>A0A0W0GFW0</accession>
<evidence type="ECO:0000256" key="2">
    <source>
        <dbReference type="ARBA" id="ARBA00023235"/>
    </source>
</evidence>
<dbReference type="AlphaFoldDB" id="A0A0W0GFW0"/>
<organism evidence="4 5">
    <name type="scientific">Dehalogenimonas alkenigignens</name>
    <dbReference type="NCBI Taxonomy" id="1217799"/>
    <lineage>
        <taxon>Bacteria</taxon>
        <taxon>Bacillati</taxon>
        <taxon>Chloroflexota</taxon>
        <taxon>Dehalococcoidia</taxon>
        <taxon>Dehalococcoidales</taxon>
        <taxon>Dehalococcoidaceae</taxon>
        <taxon>Dehalogenimonas</taxon>
    </lineage>
</organism>
<keyword evidence="2 4" id="KW-0413">Isomerase</keyword>
<comment type="caution">
    <text evidence="4">The sequence shown here is derived from an EMBL/GenBank/DDBJ whole genome shotgun (WGS) entry which is preliminary data.</text>
</comment>
<dbReference type="CDD" id="cd05017">
    <property type="entry name" value="SIS_PGI_PMI_1"/>
    <property type="match status" value="1"/>
</dbReference>
<dbReference type="STRING" id="1217799.DEALK_02970"/>
<dbReference type="GO" id="GO:0004476">
    <property type="term" value="F:mannose-6-phosphate isomerase activity"/>
    <property type="evidence" value="ECO:0007669"/>
    <property type="project" value="UniProtKB-EC"/>
</dbReference>
<dbReference type="InterPro" id="IPR019490">
    <property type="entry name" value="Glu6P/Mann6P_isomerase_C"/>
</dbReference>
<dbReference type="Pfam" id="PF10432">
    <property type="entry name" value="bact-PGI_C"/>
    <property type="match status" value="1"/>
</dbReference>
<reference evidence="4 5" key="1">
    <citation type="submission" date="2015-06" db="EMBL/GenBank/DDBJ databases">
        <title>Genome sequence of the organohalide-respiring Dehalogenimonas alkenigignens type strain (IP3-3T).</title>
        <authorList>
            <person name="Key T.A."/>
            <person name="Richmond D.P."/>
            <person name="Bowman K.S."/>
            <person name="Cho Y.-J."/>
            <person name="Chun J."/>
            <person name="da Costa M.S."/>
            <person name="Rainey F.A."/>
            <person name="Moe W.M."/>
        </authorList>
    </citation>
    <scope>NUCLEOTIDE SEQUENCE [LARGE SCALE GENOMIC DNA]</scope>
    <source>
        <strain evidence="4 5">IP3-3</strain>
    </source>
</reference>
<sequence>MNEIMLDELSAYPQYDPAGMGQRIRELPEQILDAWKLAGEFPLPDDYAAVDKVVVLGMGGSAIGGDLVKRVIANESKAQVSVFREYNLPAWVDGRTLVIASSYSGNTEETLSAFDQSLKTPAKKLVITTGGNLLDTARQNDVPAFVFSYSAQPRAAIAWGIFPLLNFLVRLGLVPDKAAEVAEAAMVTEQFARKIEPSKLLSHNLAKDLAYKLNGRIAVIYGADVAAEVAYRWQTQINENSKQWAFSQTLPELNHNAVVGYQFPADLLHKIQVVMLRSNQIYRRNLKRYQITAELLTRAGARITFADGRGISPLAQMMSLILLGDYVSYYLAILNRTDPTPVDTITYLKEQLADTG</sequence>
<dbReference type="NCBIfam" id="NF006426">
    <property type="entry name" value="PRK08674.1-6"/>
    <property type="match status" value="1"/>
</dbReference>
<evidence type="ECO:0000313" key="4">
    <source>
        <dbReference type="EMBL" id="KTB47452.1"/>
    </source>
</evidence>
<dbReference type="NCBIfam" id="TIGR02128">
    <property type="entry name" value="G6PI_arch"/>
    <property type="match status" value="1"/>
</dbReference>
<keyword evidence="5" id="KW-1185">Reference proteome</keyword>
<evidence type="ECO:0000259" key="3">
    <source>
        <dbReference type="PROSITE" id="PS51464"/>
    </source>
</evidence>
<dbReference type="PROSITE" id="PS51464">
    <property type="entry name" value="SIS"/>
    <property type="match status" value="1"/>
</dbReference>
<dbReference type="EC" id="5.3.1.9" evidence="4"/>
<dbReference type="SUPFAM" id="SSF53697">
    <property type="entry name" value="SIS domain"/>
    <property type="match status" value="1"/>
</dbReference>
<dbReference type="InterPro" id="IPR035484">
    <property type="entry name" value="SIS_PGI/PMI_1"/>
</dbReference>
<dbReference type="GO" id="GO:0005975">
    <property type="term" value="P:carbohydrate metabolic process"/>
    <property type="evidence" value="ECO:0007669"/>
    <property type="project" value="InterPro"/>
</dbReference>
<feature type="domain" description="SIS" evidence="3">
    <location>
        <begin position="43"/>
        <end position="178"/>
    </location>
</feature>
<gene>
    <name evidence="4" type="ORF">DEALK_02970</name>
</gene>
<dbReference type="GO" id="GO:0097367">
    <property type="term" value="F:carbohydrate derivative binding"/>
    <property type="evidence" value="ECO:0007669"/>
    <property type="project" value="InterPro"/>
</dbReference>
<dbReference type="Gene3D" id="3.40.50.10490">
    <property type="entry name" value="Glucose-6-phosphate isomerase like protein, domain 1"/>
    <property type="match status" value="2"/>
</dbReference>